<name>A0AAC9JBW8_9ALTE</name>
<sequence length="361" mass="41167">MNIKILKANNGDSILLSWLYEGITKNVLIDGGKSNTYKQGSLKKDLFKALSSIKEKGQKIDLLVLTHVDDDHIGGLLKAFKHGELLRELCDKVWFNSGLLIDEYFNQDHDETHAVIFDRVASGTVSDNYTSIRQGVSFEETIAELGVWQREIIKAGQVHELWGAKFFIISPSEEKLEALLVKWGKEQPDSLTSGKQTDYTKTFEALLENDEFRGDSSIHNGSSIAFLLEIENKRLLMLGDAHDEVIVEEIKRLKDTNGQRYSENNPLKVNFVKLSHHGSQYNTSPEFLRLIDAENFIVSTDGSAHGLPDKLTIARIHQQFPNATIHFNYDNPRKHMFKRQERERLAQEGFKLKVIENELEL</sequence>
<dbReference type="EMBL" id="CP018024">
    <property type="protein sequence ID" value="APD90681.1"/>
    <property type="molecule type" value="Genomic_DNA"/>
</dbReference>
<dbReference type="RefSeq" id="WP_071959728.1">
    <property type="nucleotide sequence ID" value="NZ_CP018024.1"/>
</dbReference>
<dbReference type="InterPro" id="IPR052159">
    <property type="entry name" value="Competence_DNA_uptake"/>
</dbReference>
<dbReference type="PANTHER" id="PTHR30619:SF1">
    <property type="entry name" value="RECOMBINATION PROTEIN 2"/>
    <property type="match status" value="1"/>
</dbReference>
<dbReference type="Gene3D" id="3.60.15.10">
    <property type="entry name" value="Ribonuclease Z/Hydroxyacylglutathione hydrolase-like"/>
    <property type="match status" value="1"/>
</dbReference>
<gene>
    <name evidence="2" type="ORF">BM524_13210</name>
</gene>
<reference evidence="2 3" key="1">
    <citation type="submission" date="2016-11" db="EMBL/GenBank/DDBJ databases">
        <title>Networking in microbes: conjugative elements and plasmids in the genus Alteromonas.</title>
        <authorList>
            <person name="Lopez-Perez M."/>
            <person name="Ramon-Marco N."/>
            <person name="Rodriguez-Valera F."/>
        </authorList>
    </citation>
    <scope>NUCLEOTIDE SEQUENCE [LARGE SCALE GENOMIC DNA]</scope>
    <source>
        <strain evidence="2 3">CP48</strain>
    </source>
</reference>
<dbReference type="Pfam" id="PF00753">
    <property type="entry name" value="Lactamase_B"/>
    <property type="match status" value="1"/>
</dbReference>
<organism evidence="2 3">
    <name type="scientific">Alteromonas mediterranea</name>
    <dbReference type="NCBI Taxonomy" id="314275"/>
    <lineage>
        <taxon>Bacteria</taxon>
        <taxon>Pseudomonadati</taxon>
        <taxon>Pseudomonadota</taxon>
        <taxon>Gammaproteobacteria</taxon>
        <taxon>Alteromonadales</taxon>
        <taxon>Alteromonadaceae</taxon>
        <taxon>Alteromonas/Salinimonas group</taxon>
        <taxon>Alteromonas</taxon>
    </lineage>
</organism>
<proteinExistence type="predicted"/>
<accession>A0AAC9JBW8</accession>
<dbReference type="PANTHER" id="PTHR30619">
    <property type="entry name" value="DNA INTERNALIZATION/COMPETENCE PROTEIN COMEC/REC2"/>
    <property type="match status" value="1"/>
</dbReference>
<dbReference type="Proteomes" id="UP000182101">
    <property type="component" value="Chromosome"/>
</dbReference>
<protein>
    <recommendedName>
        <fullName evidence="1">Metallo-beta-lactamase domain-containing protein</fullName>
    </recommendedName>
</protein>
<feature type="domain" description="Metallo-beta-lactamase" evidence="1">
    <location>
        <begin position="17"/>
        <end position="83"/>
    </location>
</feature>
<dbReference type="SUPFAM" id="SSF56281">
    <property type="entry name" value="Metallo-hydrolase/oxidoreductase"/>
    <property type="match status" value="1"/>
</dbReference>
<evidence type="ECO:0000313" key="2">
    <source>
        <dbReference type="EMBL" id="APD90681.1"/>
    </source>
</evidence>
<evidence type="ECO:0000313" key="3">
    <source>
        <dbReference type="Proteomes" id="UP000182101"/>
    </source>
</evidence>
<evidence type="ECO:0000259" key="1">
    <source>
        <dbReference type="Pfam" id="PF00753"/>
    </source>
</evidence>
<dbReference type="AlphaFoldDB" id="A0AAC9JBW8"/>
<dbReference type="InterPro" id="IPR001279">
    <property type="entry name" value="Metallo-B-lactamas"/>
</dbReference>
<dbReference type="InterPro" id="IPR036866">
    <property type="entry name" value="RibonucZ/Hydroxyglut_hydro"/>
</dbReference>